<comment type="catalytic activity">
    <reaction evidence="1 7">
        <text>guanosine(46) in tRNA + S-adenosyl-L-methionine = N(7)-methylguanosine(46) in tRNA + S-adenosyl-L-homocysteine</text>
        <dbReference type="Rhea" id="RHEA:42708"/>
        <dbReference type="Rhea" id="RHEA-COMP:10188"/>
        <dbReference type="Rhea" id="RHEA-COMP:10189"/>
        <dbReference type="ChEBI" id="CHEBI:57856"/>
        <dbReference type="ChEBI" id="CHEBI:59789"/>
        <dbReference type="ChEBI" id="CHEBI:74269"/>
        <dbReference type="ChEBI" id="CHEBI:74480"/>
        <dbReference type="EC" id="2.1.1.33"/>
    </reaction>
</comment>
<dbReference type="GO" id="GO:0043527">
    <property type="term" value="C:tRNA methyltransferase complex"/>
    <property type="evidence" value="ECO:0007669"/>
    <property type="project" value="TreeGrafter"/>
</dbReference>
<protein>
    <recommendedName>
        <fullName evidence="7">tRNA (guanine-N(7)-)-methyltransferase</fullName>
        <ecNumber evidence="7">2.1.1.33</ecNumber>
    </recommendedName>
    <alternativeName>
        <fullName evidence="7">tRNA (guanine(46)-N(7))-methyltransferase</fullName>
    </alternativeName>
    <alternativeName>
        <fullName evidence="7">tRNA(m7G46)-methyltransferase</fullName>
    </alternativeName>
</protein>
<feature type="binding site" evidence="7">
    <location>
        <begin position="227"/>
        <end position="230"/>
    </location>
    <ligand>
        <name>substrate</name>
    </ligand>
</feature>
<proteinExistence type="inferred from homology"/>
<comment type="function">
    <text evidence="2 7">Catalyzes the formation of N(7)-methylguanine at position 46 (m7G46) in tRNA.</text>
</comment>
<dbReference type="SUPFAM" id="SSF53335">
    <property type="entry name" value="S-adenosyl-L-methionine-dependent methyltransferases"/>
    <property type="match status" value="1"/>
</dbReference>
<evidence type="ECO:0000256" key="3">
    <source>
        <dbReference type="ARBA" id="ARBA00022603"/>
    </source>
</evidence>
<dbReference type="EC" id="2.1.1.33" evidence="7"/>
<accession>A0A1R4IW15</accession>
<organism evidence="8 9">
    <name type="scientific">Luteococcus japonicus LSP_Lj1</name>
    <dbReference type="NCBI Taxonomy" id="1255658"/>
    <lineage>
        <taxon>Bacteria</taxon>
        <taxon>Bacillati</taxon>
        <taxon>Actinomycetota</taxon>
        <taxon>Actinomycetes</taxon>
        <taxon>Propionibacteriales</taxon>
        <taxon>Propionibacteriaceae</taxon>
        <taxon>Luteococcus</taxon>
    </lineage>
</organism>
<evidence type="ECO:0000256" key="5">
    <source>
        <dbReference type="ARBA" id="ARBA00022691"/>
    </source>
</evidence>
<dbReference type="Gene3D" id="3.40.50.150">
    <property type="entry name" value="Vaccinia Virus protein VP39"/>
    <property type="match status" value="1"/>
</dbReference>
<dbReference type="UniPathway" id="UPA00989"/>
<dbReference type="STRING" id="1255658.FM114_04115"/>
<evidence type="ECO:0000256" key="1">
    <source>
        <dbReference type="ARBA" id="ARBA00000142"/>
    </source>
</evidence>
<dbReference type="Proteomes" id="UP000188342">
    <property type="component" value="Unassembled WGS sequence"/>
</dbReference>
<evidence type="ECO:0000313" key="8">
    <source>
        <dbReference type="EMBL" id="SJN24067.1"/>
    </source>
</evidence>
<dbReference type="EMBL" id="FUKQ01000012">
    <property type="protein sequence ID" value="SJN24067.1"/>
    <property type="molecule type" value="Genomic_DNA"/>
</dbReference>
<feature type="binding site" evidence="7">
    <location>
        <position position="98"/>
    </location>
    <ligand>
        <name>S-adenosyl-L-methionine</name>
        <dbReference type="ChEBI" id="CHEBI:59789"/>
    </ligand>
</feature>
<keyword evidence="6 7" id="KW-0819">tRNA processing</keyword>
<evidence type="ECO:0000256" key="4">
    <source>
        <dbReference type="ARBA" id="ARBA00022679"/>
    </source>
</evidence>
<name>A0A1R4IW15_9ACTN</name>
<evidence type="ECO:0000256" key="7">
    <source>
        <dbReference type="HAMAP-Rule" id="MF_01057"/>
    </source>
</evidence>
<dbReference type="PANTHER" id="PTHR23417:SF14">
    <property type="entry name" value="PENTACOTRIPEPTIDE-REPEAT REGION OF PRORP DOMAIN-CONTAINING PROTEIN"/>
    <property type="match status" value="1"/>
</dbReference>
<dbReference type="PROSITE" id="PS51625">
    <property type="entry name" value="SAM_MT_TRMB"/>
    <property type="match status" value="1"/>
</dbReference>
<dbReference type="NCBIfam" id="TIGR00091">
    <property type="entry name" value="tRNA (guanosine(46)-N7)-methyltransferase TrmB"/>
    <property type="match status" value="1"/>
</dbReference>
<keyword evidence="3 7" id="KW-0489">Methyltransferase</keyword>
<evidence type="ECO:0000256" key="2">
    <source>
        <dbReference type="ARBA" id="ARBA00003015"/>
    </source>
</evidence>
<feature type="binding site" evidence="7">
    <location>
        <position position="148"/>
    </location>
    <ligand>
        <name>S-adenosyl-L-methionine</name>
        <dbReference type="ChEBI" id="CHEBI:59789"/>
    </ligand>
</feature>
<gene>
    <name evidence="7" type="primary">trmB</name>
    <name evidence="8" type="ORF">FM114_04115</name>
</gene>
<feature type="binding site" evidence="7">
    <location>
        <position position="184"/>
    </location>
    <ligand>
        <name>substrate</name>
    </ligand>
</feature>
<dbReference type="Pfam" id="PF02390">
    <property type="entry name" value="Methyltransf_4"/>
    <property type="match status" value="1"/>
</dbReference>
<comment type="caution">
    <text evidence="7">Lacks conserved residue(s) required for the propagation of feature annotation.</text>
</comment>
<comment type="pathway">
    <text evidence="7">tRNA modification; N(7)-methylguanine-tRNA biosynthesis.</text>
</comment>
<dbReference type="GO" id="GO:0008176">
    <property type="term" value="F:tRNA (guanine(46)-N7)-methyltransferase activity"/>
    <property type="evidence" value="ECO:0007669"/>
    <property type="project" value="UniProtKB-UniRule"/>
</dbReference>
<evidence type="ECO:0000313" key="9">
    <source>
        <dbReference type="Proteomes" id="UP000188342"/>
    </source>
</evidence>
<sequence length="252" mass="28662">MQNQSPKRRVHREVVSFVRRSARMNESQTKAWENHHERWVLRVAQGETETSIAPQDPVDWAAVFGREAPLIVEIGSGAGESLVAMAKQHPEANIIAFEVFQPAVASTLSRMAREGVDNIRIVMGNGEQGLTHLFAPAPISELWLFFADPWHKVRHHKRRLVSADFAQLVRSRLVDGGLWRLATDWDDYAEWMREVLDHAPGLVNAHLDPADPENTGWAPRLEMRPVTKYERKGLAAGRTIHDLTYRTVRDDD</sequence>
<dbReference type="RefSeq" id="WP_094763916.1">
    <property type="nucleotide sequence ID" value="NZ_FUKQ01000012.1"/>
</dbReference>
<dbReference type="InterPro" id="IPR029063">
    <property type="entry name" value="SAM-dependent_MTases_sf"/>
</dbReference>
<feature type="binding site" evidence="7">
    <location>
        <position position="152"/>
    </location>
    <ligand>
        <name>substrate</name>
    </ligand>
</feature>
<dbReference type="HAMAP" id="MF_01057">
    <property type="entry name" value="tRNA_methyltr_TrmB"/>
    <property type="match status" value="1"/>
</dbReference>
<comment type="similarity">
    <text evidence="7">Belongs to the class I-like SAM-binding methyltransferase superfamily. TrmB family.</text>
</comment>
<dbReference type="InterPro" id="IPR055361">
    <property type="entry name" value="tRNA_methyltr_TrmB_bact"/>
</dbReference>
<dbReference type="OrthoDB" id="9802090at2"/>
<keyword evidence="9" id="KW-1185">Reference proteome</keyword>
<dbReference type="PANTHER" id="PTHR23417">
    <property type="entry name" value="3-DEOXY-D-MANNO-OCTULOSONIC-ACID TRANSFERASE/TRNA GUANINE-N 7 - -METHYLTRANSFERASE"/>
    <property type="match status" value="1"/>
</dbReference>
<keyword evidence="4 7" id="KW-0808">Transferase</keyword>
<reference evidence="8 9" key="1">
    <citation type="submission" date="2017-02" db="EMBL/GenBank/DDBJ databases">
        <authorList>
            <person name="Peterson S.W."/>
        </authorList>
    </citation>
    <scope>NUCLEOTIDE SEQUENCE [LARGE SCALE GENOMIC DNA]</scope>
    <source>
        <strain evidence="8 9">LSP_Lj1</strain>
    </source>
</reference>
<evidence type="ECO:0000256" key="6">
    <source>
        <dbReference type="ARBA" id="ARBA00022694"/>
    </source>
</evidence>
<feature type="binding site" evidence="7">
    <location>
        <position position="73"/>
    </location>
    <ligand>
        <name>S-adenosyl-L-methionine</name>
        <dbReference type="ChEBI" id="CHEBI:59789"/>
    </ligand>
</feature>
<keyword evidence="5 7" id="KW-0949">S-adenosyl-L-methionine</keyword>
<dbReference type="InterPro" id="IPR003358">
    <property type="entry name" value="tRNA_(Gua-N-7)_MeTrfase_Trmb"/>
</dbReference>
<feature type="binding site" evidence="7">
    <location>
        <position position="125"/>
    </location>
    <ligand>
        <name>S-adenosyl-L-methionine</name>
        <dbReference type="ChEBI" id="CHEBI:59789"/>
    </ligand>
</feature>
<dbReference type="AlphaFoldDB" id="A0A1R4IW15"/>
<dbReference type="CDD" id="cd02440">
    <property type="entry name" value="AdoMet_MTases"/>
    <property type="match status" value="1"/>
</dbReference>